<gene>
    <name evidence="1" type="ORF">SAMN06295998_10553</name>
</gene>
<proteinExistence type="predicted"/>
<sequence>MTSEKEGEIWPKRLSMIFSGAKENPFGKGDALAVTKAQVFNHVVDKQYANRVKPAE</sequence>
<dbReference type="EMBL" id="FWYD01000005">
    <property type="protein sequence ID" value="SMC77390.1"/>
    <property type="molecule type" value="Genomic_DNA"/>
</dbReference>
<keyword evidence="2" id="KW-1185">Reference proteome</keyword>
<evidence type="ECO:0000313" key="1">
    <source>
        <dbReference type="EMBL" id="SMC77390.1"/>
    </source>
</evidence>
<dbReference type="RefSeq" id="WP_179141457.1">
    <property type="nucleotide sequence ID" value="NZ_FWYD01000005.1"/>
</dbReference>
<accession>A0A1W2BWS9</accession>
<dbReference type="Proteomes" id="UP000192330">
    <property type="component" value="Unassembled WGS sequence"/>
</dbReference>
<organism evidence="1 2">
    <name type="scientific">Primorskyibacter flagellatus</name>
    <dbReference type="NCBI Taxonomy" id="1387277"/>
    <lineage>
        <taxon>Bacteria</taxon>
        <taxon>Pseudomonadati</taxon>
        <taxon>Pseudomonadota</taxon>
        <taxon>Alphaproteobacteria</taxon>
        <taxon>Rhodobacterales</taxon>
        <taxon>Roseobacteraceae</taxon>
        <taxon>Primorskyibacter</taxon>
    </lineage>
</organism>
<dbReference type="AlphaFoldDB" id="A0A1W2BWS9"/>
<reference evidence="1 2" key="1">
    <citation type="submission" date="2017-04" db="EMBL/GenBank/DDBJ databases">
        <authorList>
            <person name="Afonso C.L."/>
            <person name="Miller P.J."/>
            <person name="Scott M.A."/>
            <person name="Spackman E."/>
            <person name="Goraichik I."/>
            <person name="Dimitrov K.M."/>
            <person name="Suarez D.L."/>
            <person name="Swayne D.E."/>
        </authorList>
    </citation>
    <scope>NUCLEOTIDE SEQUENCE [LARGE SCALE GENOMIC DNA]</scope>
    <source>
        <strain evidence="1 2">CGMCC 1.12644</strain>
    </source>
</reference>
<name>A0A1W2BWS9_9RHOB</name>
<protein>
    <submittedName>
        <fullName evidence="1">Uncharacterized protein</fullName>
    </submittedName>
</protein>
<dbReference type="STRING" id="1387277.SAMN06295998_10553"/>
<evidence type="ECO:0000313" key="2">
    <source>
        <dbReference type="Proteomes" id="UP000192330"/>
    </source>
</evidence>